<dbReference type="Proteomes" id="UP000258309">
    <property type="component" value="Unassembled WGS sequence"/>
</dbReference>
<accession>A0A3E2HDM2</accession>
<organism evidence="2 3">
    <name type="scientific">Scytalidium lignicola</name>
    <name type="common">Hyphomycete</name>
    <dbReference type="NCBI Taxonomy" id="5539"/>
    <lineage>
        <taxon>Eukaryota</taxon>
        <taxon>Fungi</taxon>
        <taxon>Dikarya</taxon>
        <taxon>Ascomycota</taxon>
        <taxon>Pezizomycotina</taxon>
        <taxon>Leotiomycetes</taxon>
        <taxon>Leotiomycetes incertae sedis</taxon>
        <taxon>Scytalidium</taxon>
    </lineage>
</organism>
<dbReference type="STRING" id="5539.A0A3E2HDM2"/>
<feature type="non-terminal residue" evidence="2">
    <location>
        <position position="286"/>
    </location>
</feature>
<dbReference type="OrthoDB" id="5243686at2759"/>
<dbReference type="AlphaFoldDB" id="A0A3E2HDM2"/>
<dbReference type="EMBL" id="NCSJ02000074">
    <property type="protein sequence ID" value="RFU31516.1"/>
    <property type="molecule type" value="Genomic_DNA"/>
</dbReference>
<dbReference type="OMA" id="ARGNCIT"/>
<feature type="non-terminal residue" evidence="2">
    <location>
        <position position="1"/>
    </location>
</feature>
<reference evidence="2 3" key="1">
    <citation type="submission" date="2018-05" db="EMBL/GenBank/DDBJ databases">
        <title>Draft genome sequence of Scytalidium lignicola DSM 105466, a ubiquitous saprotrophic fungus.</title>
        <authorList>
            <person name="Buettner E."/>
            <person name="Gebauer A.M."/>
            <person name="Hofrichter M."/>
            <person name="Liers C."/>
            <person name="Kellner H."/>
        </authorList>
    </citation>
    <scope>NUCLEOTIDE SEQUENCE [LARGE SCALE GENOMIC DNA]</scope>
    <source>
        <strain evidence="2 3">DSM 105466</strain>
    </source>
</reference>
<evidence type="ECO:0000313" key="2">
    <source>
        <dbReference type="EMBL" id="RFU31516.1"/>
    </source>
</evidence>
<name>A0A3E2HDM2_SCYLI</name>
<feature type="compositionally biased region" description="Low complexity" evidence="1">
    <location>
        <begin position="18"/>
        <end position="28"/>
    </location>
</feature>
<proteinExistence type="predicted"/>
<protein>
    <submittedName>
        <fullName evidence="2">Uncharacterized protein</fullName>
    </submittedName>
</protein>
<gene>
    <name evidence="2" type="ORF">B7463_g4822</name>
</gene>
<evidence type="ECO:0000313" key="3">
    <source>
        <dbReference type="Proteomes" id="UP000258309"/>
    </source>
</evidence>
<sequence>MSSSNQKSRQPSHRRTSSSKSARSSASSTSFLFTVNELVTNDDPEVPGSVQQNLDDYGRWRPPQVVQGFHPQIPGHVYRWRNGDISLANSYQWVTYSAGDPPYANGGIFRAQGQQPEYYRAVTMFYCNQFDHFFATPGDATVRDRESSTENDWHPIVFDNTQQNISYVDLGGGDDHLSVRRANWIDEVVPKAYRCVEDNAPEGGGLAGRLPLLVALVAFSCRGANALRQVLIEDRAWRQYRWHRHRRPTGRQHKRGMVVTVFLDPDNEASTRQTLYELEYGEPLIQ</sequence>
<comment type="caution">
    <text evidence="2">The sequence shown here is derived from an EMBL/GenBank/DDBJ whole genome shotgun (WGS) entry which is preliminary data.</text>
</comment>
<keyword evidence="3" id="KW-1185">Reference proteome</keyword>
<feature type="region of interest" description="Disordered" evidence="1">
    <location>
        <begin position="1"/>
        <end position="28"/>
    </location>
</feature>
<evidence type="ECO:0000256" key="1">
    <source>
        <dbReference type="SAM" id="MobiDB-lite"/>
    </source>
</evidence>